<dbReference type="AlphaFoldDB" id="A0A6L9SV91"/>
<feature type="domain" description="DUF3825" evidence="2">
    <location>
        <begin position="257"/>
        <end position="542"/>
    </location>
</feature>
<evidence type="ECO:0000256" key="1">
    <source>
        <dbReference type="SAM" id="MobiDB-lite"/>
    </source>
</evidence>
<reference evidence="3 4" key="1">
    <citation type="submission" date="2019-10" db="EMBL/GenBank/DDBJ databases">
        <title>Bifidobacterium from non-human primates.</title>
        <authorList>
            <person name="Modesto M."/>
        </authorList>
    </citation>
    <scope>NUCLEOTIDE SEQUENCE [LARGE SCALE GENOMIC DNA]</scope>
    <source>
        <strain evidence="3 4">SMA15</strain>
    </source>
</reference>
<dbReference type="Proteomes" id="UP000483293">
    <property type="component" value="Unassembled WGS sequence"/>
</dbReference>
<dbReference type="EMBL" id="WHZV01000003">
    <property type="protein sequence ID" value="NEG55071.1"/>
    <property type="molecule type" value="Genomic_DNA"/>
</dbReference>
<evidence type="ECO:0000259" key="2">
    <source>
        <dbReference type="Pfam" id="PF12873"/>
    </source>
</evidence>
<name>A0A6L9SV91_9BIFI</name>
<dbReference type="Pfam" id="PF12873">
    <property type="entry name" value="DUF3825"/>
    <property type="match status" value="1"/>
</dbReference>
<evidence type="ECO:0000313" key="3">
    <source>
        <dbReference type="EMBL" id="NEG55071.1"/>
    </source>
</evidence>
<proteinExistence type="predicted"/>
<sequence length="545" mass="59771">MQDQNTIASSHKVTVDMETAVSVRDALFGDGTTSIGSILAGKKLRKAGVDYAGYRLMEFLRMVELHGVIHIAPDPDAPTITPQYLITPAEAAPETTPASMPARPAEAQATPNRPAEASPSLERYMDAGTAFADWVLTPSTSIARLLPRIGAATEPADFLNDAWAKALDDHAVTVTDDGESAVFTAQTDGRAPGGATTLRLTVKRSRPDSRLPFYLSRVDAANGAGATAARDTLRTFAFLGGANPESPDSYQAKIDGLAAMALPENWEMPGQQHAHALLATYITYTFHHLHKEGKIVFNKDVPSGFAAVNTGLVDRGSYEPIYMVFDHNVWTYGNPQMPKWHLQGFCVLGNGQLGKQMSRNLPARNGRPELPRRASYFRNLSDVLLDIQDRDMLRVDYSHIIGDNIGRLPKSFLEREIHPDSPARQRFGELPEDPQDPAWKAFGHAVLEDAHTFRALRMRLELAIEQTLVRVGLDYKVAIPSYYPTTDSMQFLLPVCLNDHMDADVALVVQSQSNGTAQAHTILTLPMAFVNARTICKPDSSWLSI</sequence>
<dbReference type="RefSeq" id="WP_163196786.1">
    <property type="nucleotide sequence ID" value="NZ_WHZV01000003.1"/>
</dbReference>
<accession>A0A6L9SV91</accession>
<evidence type="ECO:0000313" key="4">
    <source>
        <dbReference type="Proteomes" id="UP000483293"/>
    </source>
</evidence>
<protein>
    <submittedName>
        <fullName evidence="3">DUF3825 domain-containing protein</fullName>
    </submittedName>
</protein>
<organism evidence="3 4">
    <name type="scientific">Bifidobacterium platyrrhinorum</name>
    <dbReference type="NCBI Taxonomy" id="2661628"/>
    <lineage>
        <taxon>Bacteria</taxon>
        <taxon>Bacillati</taxon>
        <taxon>Actinomycetota</taxon>
        <taxon>Actinomycetes</taxon>
        <taxon>Bifidobacteriales</taxon>
        <taxon>Bifidobacteriaceae</taxon>
        <taxon>Bifidobacterium</taxon>
    </lineage>
</organism>
<dbReference type="InterPro" id="IPR024437">
    <property type="entry name" value="DUF3825"/>
</dbReference>
<feature type="region of interest" description="Disordered" evidence="1">
    <location>
        <begin position="92"/>
        <end position="118"/>
    </location>
</feature>
<keyword evidence="4" id="KW-1185">Reference proteome</keyword>
<gene>
    <name evidence="3" type="ORF">GFD21_04650</name>
</gene>
<comment type="caution">
    <text evidence="3">The sequence shown here is derived from an EMBL/GenBank/DDBJ whole genome shotgun (WGS) entry which is preliminary data.</text>
</comment>